<dbReference type="Pfam" id="PF14661">
    <property type="entry name" value="HAUS6_N"/>
    <property type="match status" value="1"/>
</dbReference>
<feature type="region of interest" description="Disordered" evidence="1">
    <location>
        <begin position="699"/>
        <end position="739"/>
    </location>
</feature>
<dbReference type="InterPro" id="IPR028163">
    <property type="entry name" value="HAUS_6_N"/>
</dbReference>
<feature type="domain" description="HAUS augmin-like complex subunit 6 N-terminal" evidence="2">
    <location>
        <begin position="60"/>
        <end position="287"/>
    </location>
</feature>
<feature type="compositionally biased region" description="Pro residues" evidence="1">
    <location>
        <begin position="41"/>
        <end position="52"/>
    </location>
</feature>
<feature type="region of interest" description="Disordered" evidence="1">
    <location>
        <begin position="656"/>
        <end position="682"/>
    </location>
</feature>
<sequence length="839" mass="92703">MSMSTSRPAAEASSHAAATRLGPLARNQPAKTNTAPAVNKQPPPPPPPPPSLPASHVRLFVTNLRLLDLDLLEDWPSITAQTFSAKNADQKQRISAAEWALFRLFDLWDPAETAQKLRPFFPPLEPLQSLNLRAALYRCLNDIKKNGVLGRELVLRKTMLDECKGDRFFEIMALFSAAVLKKVLATSRANSANAAVARHLGTASTLTSQQQTSLLPLAIAHKAALVNLLRRKGEKRARFVKFEAQLDTKASDIEKRIRKCTDTLSAERPAVAQRDADAVKRQLTDNWVGNQKWLDTILHGDQAHAGDAFLSNRFDKVWHMVERGRRLADAAPEAGLLEDLQSRVHEQQTRLQKWKAFHEQMRMDNTTSKIKSQDIVAPVKDLRFDSHLEHQLLSAKQGEPSQVRRPALRSTYVDILSDMDAELSRVSQSRPQVTVTSLPRRRRSSSSAPRSPARTRRISVPKAISRAPLNPALHAEPKSLVVEPKMLVREQKALFEGLAAGNSMPPPQRRPKAKGAPVYPDMLSDQNSDLRTDAPASPIGHSSVSQTQPDTERESIPIVYPQHVRPALSSSCTSEGSPVPSQPTSFSERSASEETSSVLGHSVPTLEMPGSRSEEALADMIINAIGDATPSPVKKAQPRMSMSLVDRTRMTLSRTPSFDPVLEAPDIMPTAPPTPLPLPRDDRPEGIPTLLERTRLSMAAMSQRTRTSVASTHGTTKRPKREPTSALFPVNQFNPRGDGRAVDIREEIRSGAQTPQEDLLSGDIDYDRVFKSRPRIATSPIFSPEKFPQSDSGADEDFYDEEVTGIDLDDVDQTDDEDGDGFTQNLANSPSKRPGQLRY</sequence>
<feature type="region of interest" description="Disordered" evidence="1">
    <location>
        <begin position="1"/>
        <end position="54"/>
    </location>
</feature>
<dbReference type="GO" id="GO:1990498">
    <property type="term" value="C:mitotic spindle microtubule"/>
    <property type="evidence" value="ECO:0007669"/>
    <property type="project" value="TreeGrafter"/>
</dbReference>
<dbReference type="Proteomes" id="UP000193240">
    <property type="component" value="Unassembled WGS sequence"/>
</dbReference>
<dbReference type="GO" id="GO:0051225">
    <property type="term" value="P:spindle assembly"/>
    <property type="evidence" value="ECO:0007669"/>
    <property type="project" value="InterPro"/>
</dbReference>
<feature type="compositionally biased region" description="Polar residues" evidence="1">
    <location>
        <begin position="700"/>
        <end position="714"/>
    </location>
</feature>
<dbReference type="STRING" id="105696.A0A1Y2LUZ5"/>
<feature type="region of interest" description="Disordered" evidence="1">
    <location>
        <begin position="777"/>
        <end position="839"/>
    </location>
</feature>
<reference evidence="3 4" key="1">
    <citation type="journal article" date="2017" name="Genome Announc.">
        <title>Genome sequence of the saprophytic ascomycete Epicoccum nigrum ICMP 19927 strain isolated from New Zealand.</title>
        <authorList>
            <person name="Fokin M."/>
            <person name="Fleetwood D."/>
            <person name="Weir B.S."/>
            <person name="Villas-Boas S.G."/>
        </authorList>
    </citation>
    <scope>NUCLEOTIDE SEQUENCE [LARGE SCALE GENOMIC DNA]</scope>
    <source>
        <strain evidence="3 4">ICMP 19927</strain>
    </source>
</reference>
<dbReference type="AlphaFoldDB" id="A0A1Y2LUZ5"/>
<dbReference type="PANTHER" id="PTHR16151">
    <property type="entry name" value="HAUS AUGMIN-LIKE COMPLEX SUBUNIT 6"/>
    <property type="match status" value="1"/>
</dbReference>
<dbReference type="InterPro" id="IPR026797">
    <property type="entry name" value="HAUS_6"/>
</dbReference>
<proteinExistence type="predicted"/>
<feature type="compositionally biased region" description="Low complexity" evidence="1">
    <location>
        <begin position="9"/>
        <end position="18"/>
    </location>
</feature>
<evidence type="ECO:0000313" key="4">
    <source>
        <dbReference type="Proteomes" id="UP000193240"/>
    </source>
</evidence>
<keyword evidence="4" id="KW-1185">Reference proteome</keyword>
<protein>
    <recommendedName>
        <fullName evidence="2">HAUS augmin-like complex subunit 6 N-terminal domain-containing protein</fullName>
    </recommendedName>
</protein>
<evidence type="ECO:0000313" key="3">
    <source>
        <dbReference type="EMBL" id="OSS47389.1"/>
    </source>
</evidence>
<name>A0A1Y2LUZ5_EPING</name>
<dbReference type="EMBL" id="KZ107848">
    <property type="protein sequence ID" value="OSS47389.1"/>
    <property type="molecule type" value="Genomic_DNA"/>
</dbReference>
<feature type="region of interest" description="Disordered" evidence="1">
    <location>
        <begin position="423"/>
        <end position="471"/>
    </location>
</feature>
<feature type="region of interest" description="Disordered" evidence="1">
    <location>
        <begin position="567"/>
        <end position="610"/>
    </location>
</feature>
<feature type="compositionally biased region" description="Acidic residues" evidence="1">
    <location>
        <begin position="793"/>
        <end position="820"/>
    </location>
</feature>
<organism evidence="3 4">
    <name type="scientific">Epicoccum nigrum</name>
    <name type="common">Soil fungus</name>
    <name type="synonym">Epicoccum purpurascens</name>
    <dbReference type="NCBI Taxonomy" id="105696"/>
    <lineage>
        <taxon>Eukaryota</taxon>
        <taxon>Fungi</taxon>
        <taxon>Dikarya</taxon>
        <taxon>Ascomycota</taxon>
        <taxon>Pezizomycotina</taxon>
        <taxon>Dothideomycetes</taxon>
        <taxon>Pleosporomycetidae</taxon>
        <taxon>Pleosporales</taxon>
        <taxon>Pleosporineae</taxon>
        <taxon>Didymellaceae</taxon>
        <taxon>Epicoccum</taxon>
    </lineage>
</organism>
<dbReference type="OMA" id="RVHCVEW"/>
<feature type="compositionally biased region" description="Polar residues" evidence="1">
    <location>
        <begin position="540"/>
        <end position="549"/>
    </location>
</feature>
<accession>A0A1Y2LUZ5</accession>
<dbReference type="GO" id="GO:0070652">
    <property type="term" value="C:HAUS complex"/>
    <property type="evidence" value="ECO:0007669"/>
    <property type="project" value="InterPro"/>
</dbReference>
<feature type="compositionally biased region" description="Polar residues" evidence="1">
    <location>
        <begin position="582"/>
        <end position="599"/>
    </location>
</feature>
<feature type="region of interest" description="Disordered" evidence="1">
    <location>
        <begin position="498"/>
        <end position="553"/>
    </location>
</feature>
<evidence type="ECO:0000259" key="2">
    <source>
        <dbReference type="Pfam" id="PF14661"/>
    </source>
</evidence>
<dbReference type="PANTHER" id="PTHR16151:SF2">
    <property type="entry name" value="HAUS AUGMIN-LIKE COMPLEX SUBUNIT 6"/>
    <property type="match status" value="1"/>
</dbReference>
<dbReference type="InParanoid" id="A0A1Y2LUZ5"/>
<evidence type="ECO:0000256" key="1">
    <source>
        <dbReference type="SAM" id="MobiDB-lite"/>
    </source>
</evidence>
<gene>
    <name evidence="3" type="ORF">B5807_07446</name>
</gene>
<dbReference type="GO" id="GO:0008017">
    <property type="term" value="F:microtubule binding"/>
    <property type="evidence" value="ECO:0007669"/>
    <property type="project" value="TreeGrafter"/>
</dbReference>
<feature type="compositionally biased region" description="Polar residues" evidence="1">
    <location>
        <begin position="425"/>
        <end position="435"/>
    </location>
</feature>